<dbReference type="InterPro" id="IPR041522">
    <property type="entry name" value="CdaR_GGDEF"/>
</dbReference>
<evidence type="ECO:0000256" key="1">
    <source>
        <dbReference type="ARBA" id="ARBA00006754"/>
    </source>
</evidence>
<gene>
    <name evidence="5" type="ORF">GCM10009838_21780</name>
</gene>
<dbReference type="RefSeq" id="WP_344656826.1">
    <property type="nucleotide sequence ID" value="NZ_BAAAQM010000009.1"/>
</dbReference>
<dbReference type="PANTHER" id="PTHR33744:SF17">
    <property type="entry name" value="CONSERVED PROTEIN"/>
    <property type="match status" value="1"/>
</dbReference>
<dbReference type="Gene3D" id="1.10.10.2840">
    <property type="entry name" value="PucR C-terminal helix-turn-helix domain"/>
    <property type="match status" value="1"/>
</dbReference>
<feature type="domain" description="CdaR GGDEF-like" evidence="4">
    <location>
        <begin position="296"/>
        <end position="475"/>
    </location>
</feature>
<dbReference type="InterPro" id="IPR051448">
    <property type="entry name" value="CdaR-like_regulators"/>
</dbReference>
<dbReference type="Pfam" id="PF13556">
    <property type="entry name" value="HTH_30"/>
    <property type="match status" value="1"/>
</dbReference>
<accession>A0ABN2R5W8</accession>
<comment type="caution">
    <text evidence="5">The sequence shown here is derived from an EMBL/GenBank/DDBJ whole genome shotgun (WGS) entry which is preliminary data.</text>
</comment>
<dbReference type="Proteomes" id="UP001499854">
    <property type="component" value="Unassembled WGS sequence"/>
</dbReference>
<protein>
    <recommendedName>
        <fullName evidence="7">Transcriptional regulator, PucR family</fullName>
    </recommendedName>
</protein>
<evidence type="ECO:0000259" key="4">
    <source>
        <dbReference type="Pfam" id="PF17853"/>
    </source>
</evidence>
<comment type="similarity">
    <text evidence="1">Belongs to the CdaR family.</text>
</comment>
<feature type="domain" description="PucR C-terminal helix-turn-helix" evidence="3">
    <location>
        <begin position="539"/>
        <end position="594"/>
    </location>
</feature>
<sequence length="600" mass="61730">MTSPRTSLGRIIADLGVTLVELVAGRSDPATPVAGVLIHDRLDEPARLPGAIVLGVGVYGPEHVAALVDHAGGLGAAAVVVRSPVVAQGPVAEAAARTGVVVLGLTPGASWAQVAALLRSLISADATAAGPAPGPEAPLAGDLFQLANAIAGLLDGPVTIEDRGGGVLAFSARQDEADDSRIATILDRQVPADKLRDLEQRGAFHAIYRSDDPVYIAGVGEKPRVAIAVRAGGEILGSIWVVVPGPLNDDRAQAFREAANVAALHLLRSRSGADADRRLRADLLATVLEGGPQAPQAAARLGLAAQRACVLALAVATPGGSGVGGGSSAGSSSGSEERMVGSAERGAGDRGGAERAAAADRAVVADQAAAERADDAERAARDRAAADRAAAEARLAGALALHLSAIHPHTAVASLGSITYAVLPAATEEDARRVIEAFLARAGARVPICVAIGRCADHPTGLRRSRTDADRALRVLQSRTARPAHDPQAPHRIARLSDVYAASLLRELADRLAADDDVPSGPVIRLRAHDRRHGTAFAASLAAWLDAFGDVNAAAAKVHVHPNTFRYRLRRLAEVSGLDLSDPEARFEAMVQLRLMPPEG</sequence>
<evidence type="ECO:0000313" key="5">
    <source>
        <dbReference type="EMBL" id="GAA1964169.1"/>
    </source>
</evidence>
<evidence type="ECO:0000256" key="2">
    <source>
        <dbReference type="SAM" id="MobiDB-lite"/>
    </source>
</evidence>
<feature type="region of interest" description="Disordered" evidence="2">
    <location>
        <begin position="320"/>
        <end position="355"/>
    </location>
</feature>
<organism evidence="5 6">
    <name type="scientific">Catenulispora subtropica</name>
    <dbReference type="NCBI Taxonomy" id="450798"/>
    <lineage>
        <taxon>Bacteria</taxon>
        <taxon>Bacillati</taxon>
        <taxon>Actinomycetota</taxon>
        <taxon>Actinomycetes</taxon>
        <taxon>Catenulisporales</taxon>
        <taxon>Catenulisporaceae</taxon>
        <taxon>Catenulispora</taxon>
    </lineage>
</organism>
<keyword evidence="6" id="KW-1185">Reference proteome</keyword>
<dbReference type="EMBL" id="BAAAQM010000009">
    <property type="protein sequence ID" value="GAA1964169.1"/>
    <property type="molecule type" value="Genomic_DNA"/>
</dbReference>
<dbReference type="Pfam" id="PF17853">
    <property type="entry name" value="GGDEF_2"/>
    <property type="match status" value="1"/>
</dbReference>
<dbReference type="InterPro" id="IPR042070">
    <property type="entry name" value="PucR_C-HTH_sf"/>
</dbReference>
<evidence type="ECO:0008006" key="7">
    <source>
        <dbReference type="Google" id="ProtNLM"/>
    </source>
</evidence>
<name>A0ABN2R5W8_9ACTN</name>
<evidence type="ECO:0000259" key="3">
    <source>
        <dbReference type="Pfam" id="PF13556"/>
    </source>
</evidence>
<proteinExistence type="inferred from homology"/>
<dbReference type="PANTHER" id="PTHR33744">
    <property type="entry name" value="CARBOHYDRATE DIACID REGULATOR"/>
    <property type="match status" value="1"/>
</dbReference>
<dbReference type="InterPro" id="IPR025736">
    <property type="entry name" value="PucR_C-HTH_dom"/>
</dbReference>
<reference evidence="5 6" key="1">
    <citation type="journal article" date="2019" name="Int. J. Syst. Evol. Microbiol.">
        <title>The Global Catalogue of Microorganisms (GCM) 10K type strain sequencing project: providing services to taxonomists for standard genome sequencing and annotation.</title>
        <authorList>
            <consortium name="The Broad Institute Genomics Platform"/>
            <consortium name="The Broad Institute Genome Sequencing Center for Infectious Disease"/>
            <person name="Wu L."/>
            <person name="Ma J."/>
        </authorList>
    </citation>
    <scope>NUCLEOTIDE SEQUENCE [LARGE SCALE GENOMIC DNA]</scope>
    <source>
        <strain evidence="5 6">JCM 16013</strain>
    </source>
</reference>
<evidence type="ECO:0000313" key="6">
    <source>
        <dbReference type="Proteomes" id="UP001499854"/>
    </source>
</evidence>